<protein>
    <submittedName>
        <fullName evidence="2">Putative amidophosphoribosyltransferase</fullName>
    </submittedName>
</protein>
<evidence type="ECO:0000313" key="3">
    <source>
        <dbReference type="Proteomes" id="UP000567067"/>
    </source>
</evidence>
<dbReference type="PANTHER" id="PTHR47505">
    <property type="entry name" value="DNA UTILIZATION PROTEIN YHGH"/>
    <property type="match status" value="1"/>
</dbReference>
<keyword evidence="2" id="KW-0328">Glycosyltransferase</keyword>
<dbReference type="RefSeq" id="WP_182535584.1">
    <property type="nucleotide sequence ID" value="NZ_JACJIP010000012.1"/>
</dbReference>
<evidence type="ECO:0000256" key="1">
    <source>
        <dbReference type="ARBA" id="ARBA00008007"/>
    </source>
</evidence>
<keyword evidence="2" id="KW-0808">Transferase</keyword>
<organism evidence="2 3">
    <name type="scientific">Fontibacillus solani</name>
    <dbReference type="NCBI Taxonomy" id="1572857"/>
    <lineage>
        <taxon>Bacteria</taxon>
        <taxon>Bacillati</taxon>
        <taxon>Bacillota</taxon>
        <taxon>Bacilli</taxon>
        <taxon>Bacillales</taxon>
        <taxon>Paenibacillaceae</taxon>
        <taxon>Fontibacillus</taxon>
    </lineage>
</organism>
<dbReference type="AlphaFoldDB" id="A0A7W3ST36"/>
<dbReference type="Proteomes" id="UP000567067">
    <property type="component" value="Unassembled WGS sequence"/>
</dbReference>
<dbReference type="GO" id="GO:0016757">
    <property type="term" value="F:glycosyltransferase activity"/>
    <property type="evidence" value="ECO:0007669"/>
    <property type="project" value="UniProtKB-KW"/>
</dbReference>
<dbReference type="CDD" id="cd06223">
    <property type="entry name" value="PRTases_typeI"/>
    <property type="match status" value="1"/>
</dbReference>
<name>A0A7W3ST36_9BACL</name>
<dbReference type="InterPro" id="IPR051910">
    <property type="entry name" value="ComF/GntX_DNA_util-trans"/>
</dbReference>
<dbReference type="SUPFAM" id="SSF53271">
    <property type="entry name" value="PRTase-like"/>
    <property type="match status" value="1"/>
</dbReference>
<evidence type="ECO:0000313" key="2">
    <source>
        <dbReference type="EMBL" id="MBA9085770.1"/>
    </source>
</evidence>
<dbReference type="Gene3D" id="3.40.50.2020">
    <property type="match status" value="1"/>
</dbReference>
<keyword evidence="3" id="KW-1185">Reference proteome</keyword>
<comment type="caution">
    <text evidence="2">The sequence shown here is derived from an EMBL/GenBank/DDBJ whole genome shotgun (WGS) entry which is preliminary data.</text>
</comment>
<dbReference type="EMBL" id="JACJIP010000012">
    <property type="protein sequence ID" value="MBA9085770.1"/>
    <property type="molecule type" value="Genomic_DNA"/>
</dbReference>
<gene>
    <name evidence="2" type="ORF">FHR92_002237</name>
</gene>
<reference evidence="2 3" key="1">
    <citation type="submission" date="2020-08" db="EMBL/GenBank/DDBJ databases">
        <title>Genomic Encyclopedia of Type Strains, Phase III (KMG-III): the genomes of soil and plant-associated and newly described type strains.</title>
        <authorList>
            <person name="Whitman W."/>
        </authorList>
    </citation>
    <scope>NUCLEOTIDE SEQUENCE [LARGE SCALE GENOMIC DNA]</scope>
    <source>
        <strain evidence="2 3">CECT 8693</strain>
    </source>
</reference>
<sequence>MKSFIHNLLAPSRISCLACGKEISESVRGYPEICIGCYSSIPWITKSRCNICGRHVGCPDCSRKDMMPRHFLMNRSAVAYNTVMKEWLAQYKFRGNEAYQPLMARMMAEAMKRMLYELSLRGGHKKFRFDAVVPVPISEERMSERCFNQTRSLAFGAASISKASVLEILHRRQHTEKQSFKSRRERLESMMGVYTPSSDAQHCLISIMQKPVKQGRFHSLFENQELTQNAPIRLLIIDDVYTTGSTVDACAATLQMLCKSIGATPEIYSLTWARS</sequence>
<accession>A0A7W3ST36</accession>
<dbReference type="InterPro" id="IPR029057">
    <property type="entry name" value="PRTase-like"/>
</dbReference>
<proteinExistence type="inferred from homology"/>
<comment type="similarity">
    <text evidence="1">Belongs to the ComF/GntX family.</text>
</comment>
<dbReference type="PANTHER" id="PTHR47505:SF1">
    <property type="entry name" value="DNA UTILIZATION PROTEIN YHGH"/>
    <property type="match status" value="1"/>
</dbReference>
<dbReference type="InterPro" id="IPR000836">
    <property type="entry name" value="PRTase_dom"/>
</dbReference>